<evidence type="ECO:0000259" key="1">
    <source>
        <dbReference type="PROSITE" id="PS51671"/>
    </source>
</evidence>
<dbReference type="InterPro" id="IPR045865">
    <property type="entry name" value="ACT-like_dom_sf"/>
</dbReference>
<dbReference type="Pfam" id="PF13740">
    <property type="entry name" value="ACT_6"/>
    <property type="match status" value="1"/>
</dbReference>
<gene>
    <name evidence="2" type="ORF">SDC9_145996</name>
</gene>
<dbReference type="InterPro" id="IPR022986">
    <property type="entry name" value="UPF0237_ACT"/>
</dbReference>
<dbReference type="CDD" id="cd04872">
    <property type="entry name" value="ACT_1ZPV"/>
    <property type="match status" value="1"/>
</dbReference>
<comment type="caution">
    <text evidence="2">The sequence shown here is derived from an EMBL/GenBank/DDBJ whole genome shotgun (WGS) entry which is preliminary data.</text>
</comment>
<dbReference type="NCBIfam" id="NF001220">
    <property type="entry name" value="PRK00194.1"/>
    <property type="match status" value="1"/>
</dbReference>
<dbReference type="InterPro" id="IPR002912">
    <property type="entry name" value="ACT_dom"/>
</dbReference>
<feature type="domain" description="ACT" evidence="1">
    <location>
        <begin position="4"/>
        <end position="82"/>
    </location>
</feature>
<protein>
    <recommendedName>
        <fullName evidence="1">ACT domain-containing protein</fullName>
    </recommendedName>
</protein>
<name>A0A645EAX4_9ZZZZ</name>
<dbReference type="EMBL" id="VSSQ01044938">
    <property type="protein sequence ID" value="MPM98806.1"/>
    <property type="molecule type" value="Genomic_DNA"/>
</dbReference>
<dbReference type="PANTHER" id="PTHR34875:SF6">
    <property type="entry name" value="UPF0237 PROTEIN MJ1558"/>
    <property type="match status" value="1"/>
</dbReference>
<dbReference type="InterPro" id="IPR050990">
    <property type="entry name" value="UPF0237/GcvR_regulator"/>
</dbReference>
<reference evidence="2" key="1">
    <citation type="submission" date="2019-08" db="EMBL/GenBank/DDBJ databases">
        <authorList>
            <person name="Kucharzyk K."/>
            <person name="Murdoch R.W."/>
            <person name="Higgins S."/>
            <person name="Loffler F."/>
        </authorList>
    </citation>
    <scope>NUCLEOTIDE SEQUENCE</scope>
</reference>
<proteinExistence type="inferred from homology"/>
<dbReference type="HAMAP" id="MF_01054">
    <property type="entry name" value="UPF0237"/>
    <property type="match status" value="1"/>
</dbReference>
<dbReference type="Gene3D" id="3.30.70.260">
    <property type="match status" value="1"/>
</dbReference>
<dbReference type="PANTHER" id="PTHR34875">
    <property type="entry name" value="UPF0237 PROTEIN MJ1558"/>
    <property type="match status" value="1"/>
</dbReference>
<organism evidence="2">
    <name type="scientific">bioreactor metagenome</name>
    <dbReference type="NCBI Taxonomy" id="1076179"/>
    <lineage>
        <taxon>unclassified sequences</taxon>
        <taxon>metagenomes</taxon>
        <taxon>ecological metagenomes</taxon>
    </lineage>
</organism>
<accession>A0A645EAX4</accession>
<dbReference type="SUPFAM" id="SSF55021">
    <property type="entry name" value="ACT-like"/>
    <property type="match status" value="1"/>
</dbReference>
<evidence type="ECO:0000313" key="2">
    <source>
        <dbReference type="EMBL" id="MPM98806.1"/>
    </source>
</evidence>
<dbReference type="PROSITE" id="PS51671">
    <property type="entry name" value="ACT"/>
    <property type="match status" value="1"/>
</dbReference>
<sequence length="89" mass="9931">MKAIVTAIGTDKKGIIAKVSSALYSLSINIMDINQTVMQEYFVMVMLVDLTDASCSFASIAEILDQTGKELNMSIRIQRQDIFEAMHRI</sequence>
<dbReference type="AlphaFoldDB" id="A0A645EAX4"/>